<evidence type="ECO:0000313" key="4">
    <source>
        <dbReference type="Proteomes" id="UP000009888"/>
    </source>
</evidence>
<organism evidence="3 4">
    <name type="scientific">Actinobaculum massiliense ACS-171-V-Col2</name>
    <dbReference type="NCBI Taxonomy" id="883066"/>
    <lineage>
        <taxon>Bacteria</taxon>
        <taxon>Bacillati</taxon>
        <taxon>Actinomycetota</taxon>
        <taxon>Actinomycetes</taxon>
        <taxon>Actinomycetales</taxon>
        <taxon>Actinomycetaceae</taxon>
        <taxon>Actinobaculum</taxon>
    </lineage>
</organism>
<dbReference type="InterPro" id="IPR000719">
    <property type="entry name" value="Prot_kinase_dom"/>
</dbReference>
<feature type="transmembrane region" description="Helical" evidence="1">
    <location>
        <begin position="300"/>
        <end position="321"/>
    </location>
</feature>
<dbReference type="SUPFAM" id="SSF56112">
    <property type="entry name" value="Protein kinase-like (PK-like)"/>
    <property type="match status" value="1"/>
</dbReference>
<accession>K9EF65</accession>
<keyword evidence="1" id="KW-0472">Membrane</keyword>
<dbReference type="Pfam" id="PF00069">
    <property type="entry name" value="Pkinase"/>
    <property type="match status" value="1"/>
</dbReference>
<keyword evidence="1" id="KW-0812">Transmembrane</keyword>
<dbReference type="Gene3D" id="1.10.510.10">
    <property type="entry name" value="Transferase(Phosphotransferase) domain 1"/>
    <property type="match status" value="1"/>
</dbReference>
<dbReference type="eggNOG" id="COG0515">
    <property type="taxonomic scope" value="Bacteria"/>
</dbReference>
<dbReference type="PROSITE" id="PS50011">
    <property type="entry name" value="PROTEIN_KINASE_DOM"/>
    <property type="match status" value="1"/>
</dbReference>
<feature type="transmembrane region" description="Helical" evidence="1">
    <location>
        <begin position="223"/>
        <end position="247"/>
    </location>
</feature>
<dbReference type="EMBL" id="AGWL01000005">
    <property type="protein sequence ID" value="EKU95288.1"/>
    <property type="molecule type" value="Genomic_DNA"/>
</dbReference>
<keyword evidence="1" id="KW-1133">Transmembrane helix</keyword>
<feature type="transmembrane region" description="Helical" evidence="1">
    <location>
        <begin position="178"/>
        <end position="196"/>
    </location>
</feature>
<dbReference type="STRING" id="202789.GCA_001457435_01069"/>
<name>K9EF65_9ACTO</name>
<proteinExistence type="predicted"/>
<dbReference type="PATRIC" id="fig|883066.3.peg.1097"/>
<keyword evidence="4" id="KW-1185">Reference proteome</keyword>
<comment type="caution">
    <text evidence="3">The sequence shown here is derived from an EMBL/GenBank/DDBJ whole genome shotgun (WGS) entry which is preliminary data.</text>
</comment>
<dbReference type="Proteomes" id="UP000009888">
    <property type="component" value="Unassembled WGS sequence"/>
</dbReference>
<dbReference type="GO" id="GO:0005524">
    <property type="term" value="F:ATP binding"/>
    <property type="evidence" value="ECO:0007669"/>
    <property type="project" value="InterPro"/>
</dbReference>
<reference evidence="3 4" key="1">
    <citation type="submission" date="2012-09" db="EMBL/GenBank/DDBJ databases">
        <title>The Genome Sequence of Actinobaculum massiliae ACS-171-V-COL2.</title>
        <authorList>
            <consortium name="The Broad Institute Genome Sequencing Platform"/>
            <person name="Earl A."/>
            <person name="Ward D."/>
            <person name="Feldgarden M."/>
            <person name="Gevers D."/>
            <person name="Saerens B."/>
            <person name="Vaneechoutte M."/>
            <person name="Walker B."/>
            <person name="Young S.K."/>
            <person name="Zeng Q."/>
            <person name="Gargeya S."/>
            <person name="Fitzgerald M."/>
            <person name="Haas B."/>
            <person name="Abouelleil A."/>
            <person name="Alvarado L."/>
            <person name="Arachchi H.M."/>
            <person name="Berlin A."/>
            <person name="Chapman S.B."/>
            <person name="Goldberg J."/>
            <person name="Griggs A."/>
            <person name="Gujja S."/>
            <person name="Hansen M."/>
            <person name="Howarth C."/>
            <person name="Imamovic A."/>
            <person name="Larimer J."/>
            <person name="McCowen C."/>
            <person name="Montmayeur A."/>
            <person name="Murphy C."/>
            <person name="Neiman D."/>
            <person name="Pearson M."/>
            <person name="Priest M."/>
            <person name="Roberts A."/>
            <person name="Saif S."/>
            <person name="Shea T."/>
            <person name="Sisk P."/>
            <person name="Sykes S."/>
            <person name="Wortman J."/>
            <person name="Nusbaum C."/>
            <person name="Birren B."/>
        </authorList>
    </citation>
    <scope>NUCLEOTIDE SEQUENCE [LARGE SCALE GENOMIC DNA]</scope>
    <source>
        <strain evidence="4">ACS-171-V-Col2</strain>
    </source>
</reference>
<dbReference type="GO" id="GO:0004672">
    <property type="term" value="F:protein kinase activity"/>
    <property type="evidence" value="ECO:0007669"/>
    <property type="project" value="InterPro"/>
</dbReference>
<sequence length="340" mass="37050">MVTEVLEGSTLREYIDTHEPLAGEELRNLAGELRDALAALHDTGALHRNICPSSVILTADGPRLAFFGLAIVARDKRRDRLGFSPRAYTDPRVLAGVEPDAPADDWALAATIAFAALGRDPSPEEAMAYRNIGGASAAPFDSEDLPDELWMRPAPAASYLTTLAAIGVVLLLWKWPVIGIFCFTLAGIPLNLLARVRFAAQKRLFLTGEESDCRWMFRRIPGLIPGAVFSALKTVSGSLLVWVAMFIVLCGLRYEHHNLSLLIGAGFFAVCAWHISPMGSAREGSRMLIAALAPSRASRVVWGILLAAFSVGCAYVCWSTPTHWRPFIPPPELTPILGWY</sequence>
<evidence type="ECO:0000259" key="2">
    <source>
        <dbReference type="PROSITE" id="PS50011"/>
    </source>
</evidence>
<evidence type="ECO:0000256" key="1">
    <source>
        <dbReference type="SAM" id="Phobius"/>
    </source>
</evidence>
<dbReference type="HOGENOM" id="CLU_815430_0_0_11"/>
<evidence type="ECO:0000313" key="3">
    <source>
        <dbReference type="EMBL" id="EKU95288.1"/>
    </source>
</evidence>
<gene>
    <name evidence="3" type="ORF">HMPREF9233_01049</name>
</gene>
<protein>
    <recommendedName>
        <fullName evidence="2">Protein kinase domain-containing protein</fullName>
    </recommendedName>
</protein>
<dbReference type="AlphaFoldDB" id="K9EF65"/>
<dbReference type="InterPro" id="IPR011009">
    <property type="entry name" value="Kinase-like_dom_sf"/>
</dbReference>
<feature type="domain" description="Protein kinase" evidence="2">
    <location>
        <begin position="1"/>
        <end position="171"/>
    </location>
</feature>
<feature type="transmembrane region" description="Helical" evidence="1">
    <location>
        <begin position="259"/>
        <end position="279"/>
    </location>
</feature>